<dbReference type="Proteomes" id="UP000779049">
    <property type="component" value="Unassembled WGS sequence"/>
</dbReference>
<dbReference type="PANTHER" id="PTHR30001">
    <property type="entry name" value="RIBONUCLEASE"/>
    <property type="match status" value="1"/>
</dbReference>
<evidence type="ECO:0000256" key="4">
    <source>
        <dbReference type="ARBA" id="ARBA00022759"/>
    </source>
</evidence>
<evidence type="ECO:0000313" key="9">
    <source>
        <dbReference type="EMBL" id="MBY0759085.1"/>
    </source>
</evidence>
<evidence type="ECO:0000256" key="5">
    <source>
        <dbReference type="ARBA" id="ARBA00022801"/>
    </source>
</evidence>
<evidence type="ECO:0000259" key="8">
    <source>
        <dbReference type="Pfam" id="PF10150"/>
    </source>
</evidence>
<dbReference type="InterPro" id="IPR019307">
    <property type="entry name" value="RNA-bd_AU-1/RNase_E/G"/>
</dbReference>
<organism evidence="9 10">
    <name type="scientific">Sellimonas caecigallum</name>
    <dbReference type="NCBI Taxonomy" id="2592333"/>
    <lineage>
        <taxon>Bacteria</taxon>
        <taxon>Bacillati</taxon>
        <taxon>Bacillota</taxon>
        <taxon>Clostridia</taxon>
        <taxon>Lachnospirales</taxon>
        <taxon>Lachnospiraceae</taxon>
        <taxon>Sellimonas</taxon>
    </lineage>
</organism>
<keyword evidence="7" id="KW-0694">RNA-binding</keyword>
<dbReference type="CDD" id="cd04453">
    <property type="entry name" value="S1_RNase_E"/>
    <property type="match status" value="1"/>
</dbReference>
<reference evidence="9 10" key="1">
    <citation type="journal article" date="2020" name="New Microbes New Infect">
        <title>Sellimonas caecigallum sp. nov., description and genome sequence of a new member of the Sellimonas genus isolated from the cecum of feral chicken.</title>
        <authorList>
            <person name="Wongkuna S."/>
            <person name="Ghimire S."/>
            <person name="Antony L."/>
            <person name="Chankhamhaengdecha S."/>
            <person name="Janvilisri T."/>
            <person name="Scaria J."/>
        </authorList>
    </citation>
    <scope>NUCLEOTIDE SEQUENCE [LARGE SCALE GENOMIC DNA]</scope>
    <source>
        <strain evidence="9 10">SW451</strain>
    </source>
</reference>
<evidence type="ECO:0000256" key="2">
    <source>
        <dbReference type="ARBA" id="ARBA00022722"/>
    </source>
</evidence>
<dbReference type="PANTHER" id="PTHR30001:SF1">
    <property type="entry name" value="RIBONUCLEASE E_G-LIKE PROTEIN, CHLOROPLASTIC"/>
    <property type="match status" value="1"/>
</dbReference>
<dbReference type="InterPro" id="IPR004659">
    <property type="entry name" value="RNase_E/G"/>
</dbReference>
<feature type="domain" description="RNA-binding protein AU-1/Ribonuclease E/G" evidence="8">
    <location>
        <begin position="115"/>
        <end position="381"/>
    </location>
</feature>
<keyword evidence="3" id="KW-0479">Metal-binding</keyword>
<dbReference type="RefSeq" id="WP_221919858.1">
    <property type="nucleotide sequence ID" value="NZ_CP173660.1"/>
</dbReference>
<evidence type="ECO:0000313" key="10">
    <source>
        <dbReference type="Proteomes" id="UP000779049"/>
    </source>
</evidence>
<keyword evidence="4" id="KW-0255">Endonuclease</keyword>
<evidence type="ECO:0000256" key="7">
    <source>
        <dbReference type="ARBA" id="ARBA00022884"/>
    </source>
</evidence>
<evidence type="ECO:0000256" key="6">
    <source>
        <dbReference type="ARBA" id="ARBA00022842"/>
    </source>
</evidence>
<protein>
    <submittedName>
        <fullName evidence="9">Ribonuclease E/G</fullName>
    </submittedName>
</protein>
<comment type="cofactor">
    <cofactor evidence="1">
        <name>Mg(2+)</name>
        <dbReference type="ChEBI" id="CHEBI:18420"/>
    </cofactor>
</comment>
<dbReference type="Pfam" id="PF10150">
    <property type="entry name" value="RNase_E_G"/>
    <property type="match status" value="1"/>
</dbReference>
<sequence>MERKAVAAYVKDHPFLFVIEDGRVAEIHPIGSKKDTCVVGEIYIGKVKKVLPNIQAAFIEIRPGMECYCALSDAKQGFFTCKAGKKPLCVGDELVVQVKKEAAGTKQPAVTANISLQGAYCILSLTDQALGVSAKIEKKKREEIRTWLSECADTSFGIIVRTNAAALTKEELLLDIRKQEQSFQTLLDKAKTRTCFTCLKKAGFPGSAALLGLNEETLTSLIVEDPNLYESFRSYLESERPKLLDRLMRYEDALLPLHKLYSLEKELERALSEKIWMKSGAYLVIQPTEALTVIDVNSGKAIAGKNEQYLNINLEAAKEAAHQIRLRNLSGIILIDFINLSGEDERKALLSAMRAAVASDSVKTDVIDITKLELMEITRRKANVPLSEAVRKAGTKK</sequence>
<name>A0ABS7L7P2_9FIRM</name>
<accession>A0ABS7L7P2</accession>
<comment type="caution">
    <text evidence="9">The sequence shown here is derived from an EMBL/GenBank/DDBJ whole genome shotgun (WGS) entry which is preliminary data.</text>
</comment>
<keyword evidence="2" id="KW-0540">Nuclease</keyword>
<gene>
    <name evidence="9" type="ORF">FLB61_08300</name>
</gene>
<evidence type="ECO:0000256" key="3">
    <source>
        <dbReference type="ARBA" id="ARBA00022723"/>
    </source>
</evidence>
<dbReference type="SUPFAM" id="SSF50249">
    <property type="entry name" value="Nucleic acid-binding proteins"/>
    <property type="match status" value="1"/>
</dbReference>
<dbReference type="Gene3D" id="2.40.50.140">
    <property type="entry name" value="Nucleic acid-binding proteins"/>
    <property type="match status" value="1"/>
</dbReference>
<proteinExistence type="predicted"/>
<evidence type="ECO:0000256" key="1">
    <source>
        <dbReference type="ARBA" id="ARBA00001946"/>
    </source>
</evidence>
<dbReference type="InterPro" id="IPR012340">
    <property type="entry name" value="NA-bd_OB-fold"/>
</dbReference>
<dbReference type="EMBL" id="VIRV01000010">
    <property type="protein sequence ID" value="MBY0759085.1"/>
    <property type="molecule type" value="Genomic_DNA"/>
</dbReference>
<keyword evidence="6" id="KW-0460">Magnesium</keyword>
<keyword evidence="10" id="KW-1185">Reference proteome</keyword>
<keyword evidence="5" id="KW-0378">Hydrolase</keyword>